<sequence length="60" mass="6742">RCTVLCFDNFISEEHTRRLNQGCPSSVICHHFHNTPSLEVTVLRAGERVLGFVDGTTLRA</sequence>
<proteinExistence type="predicted"/>
<dbReference type="Proteomes" id="UP000193067">
    <property type="component" value="Unassembled WGS sequence"/>
</dbReference>
<dbReference type="AlphaFoldDB" id="A0A1Y2IGY0"/>
<keyword evidence="2" id="KW-1185">Reference proteome</keyword>
<feature type="non-terminal residue" evidence="1">
    <location>
        <position position="1"/>
    </location>
</feature>
<name>A0A1Y2IGY0_TRAC3</name>
<reference evidence="1 2" key="1">
    <citation type="journal article" date="2015" name="Biotechnol. Biofuels">
        <title>Enhanced degradation of softwood versus hardwood by the white-rot fungus Pycnoporus coccineus.</title>
        <authorList>
            <person name="Couturier M."/>
            <person name="Navarro D."/>
            <person name="Chevret D."/>
            <person name="Henrissat B."/>
            <person name="Piumi F."/>
            <person name="Ruiz-Duenas F.J."/>
            <person name="Martinez A.T."/>
            <person name="Grigoriev I.V."/>
            <person name="Riley R."/>
            <person name="Lipzen A."/>
            <person name="Berrin J.G."/>
            <person name="Master E.R."/>
            <person name="Rosso M.N."/>
        </authorList>
    </citation>
    <scope>NUCLEOTIDE SEQUENCE [LARGE SCALE GENOMIC DNA]</scope>
    <source>
        <strain evidence="1 2">BRFM310</strain>
    </source>
</reference>
<evidence type="ECO:0000313" key="2">
    <source>
        <dbReference type="Proteomes" id="UP000193067"/>
    </source>
</evidence>
<dbReference type="OrthoDB" id="3044497at2759"/>
<protein>
    <submittedName>
        <fullName evidence="1">Uncharacterized protein</fullName>
    </submittedName>
</protein>
<evidence type="ECO:0000313" key="1">
    <source>
        <dbReference type="EMBL" id="OSC99792.1"/>
    </source>
</evidence>
<gene>
    <name evidence="1" type="ORF">PYCCODRAFT_1350068</name>
</gene>
<feature type="non-terminal residue" evidence="1">
    <location>
        <position position="60"/>
    </location>
</feature>
<accession>A0A1Y2IGY0</accession>
<organism evidence="1 2">
    <name type="scientific">Trametes coccinea (strain BRFM310)</name>
    <name type="common">Pycnoporus coccineus</name>
    <dbReference type="NCBI Taxonomy" id="1353009"/>
    <lineage>
        <taxon>Eukaryota</taxon>
        <taxon>Fungi</taxon>
        <taxon>Dikarya</taxon>
        <taxon>Basidiomycota</taxon>
        <taxon>Agaricomycotina</taxon>
        <taxon>Agaricomycetes</taxon>
        <taxon>Polyporales</taxon>
        <taxon>Polyporaceae</taxon>
        <taxon>Trametes</taxon>
    </lineage>
</organism>
<dbReference type="EMBL" id="KZ084124">
    <property type="protein sequence ID" value="OSC99792.1"/>
    <property type="molecule type" value="Genomic_DNA"/>
</dbReference>